<keyword evidence="2" id="KW-1133">Transmembrane helix</keyword>
<organism evidence="4 5">
    <name type="scientific">Algoriphagus lacus</name>
    <dbReference type="NCBI Taxonomy" id="2056311"/>
    <lineage>
        <taxon>Bacteria</taxon>
        <taxon>Pseudomonadati</taxon>
        <taxon>Bacteroidota</taxon>
        <taxon>Cytophagia</taxon>
        <taxon>Cytophagales</taxon>
        <taxon>Cyclobacteriaceae</taxon>
        <taxon>Algoriphagus</taxon>
    </lineage>
</organism>
<name>A0A418PVZ2_9BACT</name>
<dbReference type="Proteomes" id="UP000283522">
    <property type="component" value="Unassembled WGS sequence"/>
</dbReference>
<reference evidence="4 5" key="1">
    <citation type="submission" date="2018-09" db="EMBL/GenBank/DDBJ databases">
        <authorList>
            <person name="Wang X."/>
            <person name="Du Z."/>
        </authorList>
    </citation>
    <scope>NUCLEOTIDE SEQUENCE [LARGE SCALE GENOMIC DNA]</scope>
    <source>
        <strain evidence="4 5">N3</strain>
    </source>
</reference>
<dbReference type="EMBL" id="QXML01000001">
    <property type="protein sequence ID" value="RIW18222.1"/>
    <property type="molecule type" value="Genomic_DNA"/>
</dbReference>
<sequence length="102" mass="11422">MKKLLILLVFVFSMQGLTAAPDSNPKTKNPELTEAQKIRAKEMESRLEEIKAMDFKSMSKDEIRNVKVEMKEMKAEARASGNGVYLSIGAVIIIILLLILLV</sequence>
<keyword evidence="1" id="KW-0175">Coiled coil</keyword>
<evidence type="ECO:0000313" key="4">
    <source>
        <dbReference type="EMBL" id="RIW18222.1"/>
    </source>
</evidence>
<dbReference type="AlphaFoldDB" id="A0A418PVZ2"/>
<proteinExistence type="predicted"/>
<comment type="caution">
    <text evidence="4">The sequence shown here is derived from an EMBL/GenBank/DDBJ whole genome shotgun (WGS) entry which is preliminary data.</text>
</comment>
<accession>A0A418PVZ2</accession>
<protein>
    <recommendedName>
        <fullName evidence="6">Seryl-tRNA synthetase</fullName>
    </recommendedName>
</protein>
<keyword evidence="2" id="KW-0472">Membrane</keyword>
<keyword evidence="5" id="KW-1185">Reference proteome</keyword>
<keyword evidence="3" id="KW-0732">Signal</keyword>
<feature type="chain" id="PRO_5019015270" description="Seryl-tRNA synthetase" evidence="3">
    <location>
        <begin position="20"/>
        <end position="102"/>
    </location>
</feature>
<evidence type="ECO:0000256" key="2">
    <source>
        <dbReference type="SAM" id="Phobius"/>
    </source>
</evidence>
<evidence type="ECO:0000256" key="3">
    <source>
        <dbReference type="SAM" id="SignalP"/>
    </source>
</evidence>
<feature type="transmembrane region" description="Helical" evidence="2">
    <location>
        <begin position="83"/>
        <end position="101"/>
    </location>
</feature>
<dbReference type="RefSeq" id="WP_119475700.1">
    <property type="nucleotide sequence ID" value="NZ_QXML01000001.1"/>
</dbReference>
<feature type="coiled-coil region" evidence="1">
    <location>
        <begin position="33"/>
        <end position="76"/>
    </location>
</feature>
<gene>
    <name evidence="4" type="ORF">D0X99_00540</name>
</gene>
<evidence type="ECO:0000256" key="1">
    <source>
        <dbReference type="SAM" id="Coils"/>
    </source>
</evidence>
<dbReference type="OrthoDB" id="964337at2"/>
<evidence type="ECO:0008006" key="6">
    <source>
        <dbReference type="Google" id="ProtNLM"/>
    </source>
</evidence>
<evidence type="ECO:0000313" key="5">
    <source>
        <dbReference type="Proteomes" id="UP000283522"/>
    </source>
</evidence>
<feature type="signal peptide" evidence="3">
    <location>
        <begin position="1"/>
        <end position="19"/>
    </location>
</feature>
<keyword evidence="2" id="KW-0812">Transmembrane</keyword>